<evidence type="ECO:0000313" key="1">
    <source>
        <dbReference type="EMBL" id="AAA63063.1"/>
    </source>
</evidence>
<dbReference type="EMBL" id="U15184">
    <property type="protein sequence ID" value="AAA63063.1"/>
    <property type="molecule type" value="Genomic_DNA"/>
</dbReference>
<accession>Q50107</accession>
<sequence>MTRDAKPLVTEITIVPMSVDHGMLPRLLAHLVHPSTTGVPSRYNDSSLPLS</sequence>
<name>Q50107_MYCLR</name>
<proteinExistence type="predicted"/>
<reference evidence="1" key="2">
    <citation type="submission" date="1995-04" db="EMBL/GenBank/DDBJ databases">
        <authorList>
            <person name="Smith D.R."/>
        </authorList>
    </citation>
    <scope>NUCLEOTIDE SEQUENCE</scope>
</reference>
<organism evidence="1">
    <name type="scientific">Mycobacterium leprae</name>
    <dbReference type="NCBI Taxonomy" id="1769"/>
    <lineage>
        <taxon>Bacteria</taxon>
        <taxon>Bacillati</taxon>
        <taxon>Actinomycetota</taxon>
        <taxon>Actinomycetes</taxon>
        <taxon>Mycobacteriales</taxon>
        <taxon>Mycobacteriaceae</taxon>
        <taxon>Mycobacterium</taxon>
    </lineage>
</organism>
<protein>
    <submittedName>
        <fullName evidence="1">U650o</fullName>
    </submittedName>
</protein>
<reference evidence="1" key="1">
    <citation type="submission" date="1994-09" db="EMBL/GenBank/DDBJ databases">
        <authorList>
            <person name="Robison K."/>
        </authorList>
    </citation>
    <scope>NUCLEOTIDE SEQUENCE</scope>
</reference>
<dbReference type="AlphaFoldDB" id="Q50107"/>